<dbReference type="Pfam" id="PF13453">
    <property type="entry name" value="Zn_ribbon_TFIIB"/>
    <property type="match status" value="1"/>
</dbReference>
<gene>
    <name evidence="3" type="ORF">D3230_13250</name>
</gene>
<evidence type="ECO:0000256" key="1">
    <source>
        <dbReference type="SAM" id="MobiDB-lite"/>
    </source>
</evidence>
<sequence length="141" mass="15923">MNCPSDGTTLLMSERQGIEIDYCPQCRGIWLDRGELDKMLERAQAEAEAFAASQQQAPQAAPLPPQQIPPQAVPPQQYLPPVPPQQPAVDPRHGQRGADDRYRGADDRYRDDRGRSGDPRYGDPRYRKKKSPFDFLGDIFD</sequence>
<keyword evidence="4" id="KW-1185">Reference proteome</keyword>
<feature type="compositionally biased region" description="Pro residues" evidence="1">
    <location>
        <begin position="61"/>
        <end position="86"/>
    </location>
</feature>
<comment type="caution">
    <text evidence="3">The sequence shown here is derived from an EMBL/GenBank/DDBJ whole genome shotgun (WGS) entry which is preliminary data.</text>
</comment>
<evidence type="ECO:0000313" key="3">
    <source>
        <dbReference type="EMBL" id="MBL3680246.1"/>
    </source>
</evidence>
<dbReference type="EMBL" id="QYAC01000007">
    <property type="protein sequence ID" value="MBL3680246.1"/>
    <property type="molecule type" value="Genomic_DNA"/>
</dbReference>
<feature type="compositionally biased region" description="Low complexity" evidence="1">
    <location>
        <begin position="46"/>
        <end position="60"/>
    </location>
</feature>
<dbReference type="InterPro" id="IPR027392">
    <property type="entry name" value="TF_Znf"/>
</dbReference>
<organism evidence="3 4">
    <name type="scientific">Leucobacter chromiireducens subsp. solipictus</name>
    <dbReference type="NCBI Taxonomy" id="398235"/>
    <lineage>
        <taxon>Bacteria</taxon>
        <taxon>Bacillati</taxon>
        <taxon>Actinomycetota</taxon>
        <taxon>Actinomycetes</taxon>
        <taxon>Micrococcales</taxon>
        <taxon>Microbacteriaceae</taxon>
        <taxon>Leucobacter</taxon>
    </lineage>
</organism>
<accession>A0ABS1SI56</accession>
<dbReference type="Proteomes" id="UP001645859">
    <property type="component" value="Unassembled WGS sequence"/>
</dbReference>
<reference evidence="3 4" key="1">
    <citation type="submission" date="2018-09" db="EMBL/GenBank/DDBJ databases">
        <title>Comparative genomics of Leucobacter spp.</title>
        <authorList>
            <person name="Reis A.C."/>
            <person name="Kolvenbach B.A."/>
            <person name="Corvini P.F.X."/>
            <person name="Nunes O.C."/>
        </authorList>
    </citation>
    <scope>NUCLEOTIDE SEQUENCE [LARGE SCALE GENOMIC DNA]</scope>
    <source>
        <strain evidence="3 4">TAN 31504</strain>
    </source>
</reference>
<feature type="domain" description="Transcription factor zinc-finger" evidence="2">
    <location>
        <begin position="2"/>
        <end position="42"/>
    </location>
</feature>
<protein>
    <recommendedName>
        <fullName evidence="2">Transcription factor zinc-finger domain-containing protein</fullName>
    </recommendedName>
</protein>
<evidence type="ECO:0000259" key="2">
    <source>
        <dbReference type="Pfam" id="PF13453"/>
    </source>
</evidence>
<feature type="region of interest" description="Disordered" evidence="1">
    <location>
        <begin position="44"/>
        <end position="141"/>
    </location>
</feature>
<dbReference type="RefSeq" id="WP_202345517.1">
    <property type="nucleotide sequence ID" value="NZ_BAAAPI010000012.1"/>
</dbReference>
<feature type="compositionally biased region" description="Basic and acidic residues" evidence="1">
    <location>
        <begin position="90"/>
        <end position="125"/>
    </location>
</feature>
<evidence type="ECO:0000313" key="4">
    <source>
        <dbReference type="Proteomes" id="UP001645859"/>
    </source>
</evidence>
<proteinExistence type="predicted"/>
<name>A0ABS1SI56_9MICO</name>